<dbReference type="SUPFAM" id="SSF56024">
    <property type="entry name" value="Phospholipase D/nuclease"/>
    <property type="match status" value="1"/>
</dbReference>
<evidence type="ECO:0000313" key="2">
    <source>
        <dbReference type="EMBL" id="KDR37482.1"/>
    </source>
</evidence>
<dbReference type="STRING" id="1071679.BG57_01975"/>
<reference evidence="1" key="4">
    <citation type="submission" date="2024-05" db="EMBL/GenBank/DDBJ databases">
        <authorList>
            <person name="Sun Q."/>
            <person name="Zhou Y."/>
        </authorList>
    </citation>
    <scope>NUCLEOTIDE SEQUENCE</scope>
    <source>
        <strain evidence="1">CGMCC 1.11013</strain>
    </source>
</reference>
<reference evidence="4" key="3">
    <citation type="journal article" date="2019" name="Int. J. Syst. Evol. Microbiol.">
        <title>The Global Catalogue of Microorganisms (GCM) 10K type strain sequencing project: providing services to taxonomists for standard genome sequencing and annotation.</title>
        <authorList>
            <consortium name="The Broad Institute Genomics Platform"/>
            <consortium name="The Broad Institute Genome Sequencing Center for Infectious Disease"/>
            <person name="Wu L."/>
            <person name="Ma J."/>
        </authorList>
    </citation>
    <scope>NUCLEOTIDE SEQUENCE [LARGE SCALE GENOMIC DNA]</scope>
    <source>
        <strain evidence="4">CGMCC 1.11013</strain>
    </source>
</reference>
<accession>A0A069PAF5</accession>
<reference evidence="2 3" key="2">
    <citation type="submission" date="2014-03" db="EMBL/GenBank/DDBJ databases">
        <title>Draft Genome Sequences of Four Burkholderia Strains.</title>
        <authorList>
            <person name="Liu X.Y."/>
            <person name="Li C.X."/>
            <person name="Xu J.H."/>
        </authorList>
    </citation>
    <scope>NUCLEOTIDE SEQUENCE [LARGE SCALE GENOMIC DNA]</scope>
    <source>
        <strain evidence="2 3">R27</strain>
    </source>
</reference>
<reference evidence="1" key="1">
    <citation type="journal article" date="2014" name="Int. J. Syst. Evol. Microbiol.">
        <title>Complete genome of a new Firmicutes species belonging to the dominant human colonic microbiota ('Ruminococcus bicirculans') reveals two chromosomes and a selective capacity to utilize plant glucans.</title>
        <authorList>
            <consortium name="NISC Comparative Sequencing Program"/>
            <person name="Wegmann U."/>
            <person name="Louis P."/>
            <person name="Goesmann A."/>
            <person name="Henrissat B."/>
            <person name="Duncan S.H."/>
            <person name="Flint H.J."/>
        </authorList>
    </citation>
    <scope>NUCLEOTIDE SEQUENCE</scope>
    <source>
        <strain evidence="1">CGMCC 1.11013</strain>
    </source>
</reference>
<dbReference type="Proteomes" id="UP000597138">
    <property type="component" value="Unassembled WGS sequence"/>
</dbReference>
<dbReference type="EMBL" id="BMEG01000003">
    <property type="protein sequence ID" value="GGD68897.1"/>
    <property type="molecule type" value="Genomic_DNA"/>
</dbReference>
<name>A0A069PAF5_9BURK</name>
<evidence type="ECO:0000313" key="1">
    <source>
        <dbReference type="EMBL" id="GGD68897.1"/>
    </source>
</evidence>
<dbReference type="Proteomes" id="UP000027439">
    <property type="component" value="Unassembled WGS sequence"/>
</dbReference>
<organism evidence="2 3">
    <name type="scientific">Caballeronia grimmiae</name>
    <dbReference type="NCBI Taxonomy" id="1071679"/>
    <lineage>
        <taxon>Bacteria</taxon>
        <taxon>Pseudomonadati</taxon>
        <taxon>Pseudomonadota</taxon>
        <taxon>Betaproteobacteria</taxon>
        <taxon>Burkholderiales</taxon>
        <taxon>Burkholderiaceae</taxon>
        <taxon>Caballeronia</taxon>
    </lineage>
</organism>
<protein>
    <submittedName>
        <fullName evidence="2">Uncharacterized protein</fullName>
    </submittedName>
</protein>
<sequence>MSRPIGVTLVVVLVIANLSSGEKNTEHKIERLYPRDDPQFLRSMGLPLGPPIVGGNRFDMLINGEQIFSSISEGIRSARRTISLETSFTGIGGTGEQIASALPDIEDGQALFAHAARKDRASRCWIRPL</sequence>
<evidence type="ECO:0000313" key="3">
    <source>
        <dbReference type="Proteomes" id="UP000027439"/>
    </source>
</evidence>
<dbReference type="AlphaFoldDB" id="A0A069PAF5"/>
<keyword evidence="4" id="KW-1185">Reference proteome</keyword>
<dbReference type="EMBL" id="JFHE01000001">
    <property type="protein sequence ID" value="KDR37482.1"/>
    <property type="molecule type" value="Genomic_DNA"/>
</dbReference>
<proteinExistence type="predicted"/>
<comment type="caution">
    <text evidence="2">The sequence shown here is derived from an EMBL/GenBank/DDBJ whole genome shotgun (WGS) entry which is preliminary data.</text>
</comment>
<evidence type="ECO:0000313" key="4">
    <source>
        <dbReference type="Proteomes" id="UP000597138"/>
    </source>
</evidence>
<dbReference type="eggNOG" id="COG1502">
    <property type="taxonomic scope" value="Bacteria"/>
</dbReference>
<gene>
    <name evidence="2" type="ORF">BG57_01975</name>
    <name evidence="1" type="ORF">GCM10010985_24180</name>
</gene>